<keyword evidence="2" id="KW-1185">Reference proteome</keyword>
<name>A0A4Z1ERL4_9HELO</name>
<organism evidence="1 2">
    <name type="scientific">Botrytis tulipae</name>
    <dbReference type="NCBI Taxonomy" id="87230"/>
    <lineage>
        <taxon>Eukaryota</taxon>
        <taxon>Fungi</taxon>
        <taxon>Dikarya</taxon>
        <taxon>Ascomycota</taxon>
        <taxon>Pezizomycotina</taxon>
        <taxon>Leotiomycetes</taxon>
        <taxon>Helotiales</taxon>
        <taxon>Sclerotiniaceae</taxon>
        <taxon>Botrytis</taxon>
    </lineage>
</organism>
<accession>A0A4Z1ERL4</accession>
<gene>
    <name evidence="1" type="ORF">BTUL_0047g00270</name>
</gene>
<protein>
    <submittedName>
        <fullName evidence="1">Uncharacterized protein</fullName>
    </submittedName>
</protein>
<evidence type="ECO:0000313" key="1">
    <source>
        <dbReference type="EMBL" id="TGO14865.1"/>
    </source>
</evidence>
<comment type="caution">
    <text evidence="1">The sequence shown here is derived from an EMBL/GenBank/DDBJ whole genome shotgun (WGS) entry which is preliminary data.</text>
</comment>
<sequence length="83" mass="8891">MSDSELLEHDLCTNNSTTLQRIRPQLSGKGKLTTAMMVAELGASIDFLQGPMVNPSIFIFCGSAADVILGVRSVCRNSFTGNL</sequence>
<proteinExistence type="predicted"/>
<dbReference type="EMBL" id="PQXH01000047">
    <property type="protein sequence ID" value="TGO14865.1"/>
    <property type="molecule type" value="Genomic_DNA"/>
</dbReference>
<reference evidence="1 2" key="1">
    <citation type="submission" date="2017-12" db="EMBL/GenBank/DDBJ databases">
        <title>Comparative genomics of Botrytis spp.</title>
        <authorList>
            <person name="Valero-Jimenez C.A."/>
            <person name="Tapia P."/>
            <person name="Veloso J."/>
            <person name="Silva-Moreno E."/>
            <person name="Staats M."/>
            <person name="Valdes J.H."/>
            <person name="Van Kan J.A.L."/>
        </authorList>
    </citation>
    <scope>NUCLEOTIDE SEQUENCE [LARGE SCALE GENOMIC DNA]</scope>
    <source>
        <strain evidence="1 2">Bt9001</strain>
    </source>
</reference>
<evidence type="ECO:0000313" key="2">
    <source>
        <dbReference type="Proteomes" id="UP000297777"/>
    </source>
</evidence>
<dbReference type="Proteomes" id="UP000297777">
    <property type="component" value="Unassembled WGS sequence"/>
</dbReference>
<dbReference type="AlphaFoldDB" id="A0A4Z1ERL4"/>
<dbReference type="OrthoDB" id="3557901at2759"/>